<dbReference type="EMBL" id="DTHO01000073">
    <property type="protein sequence ID" value="HGH00147.1"/>
    <property type="molecule type" value="Genomic_DNA"/>
</dbReference>
<dbReference type="SMART" id="SM00740">
    <property type="entry name" value="PASTA"/>
    <property type="match status" value="2"/>
</dbReference>
<reference evidence="3" key="1">
    <citation type="journal article" date="2020" name="mSystems">
        <title>Genome- and Community-Level Interaction Insights into Carbon Utilization and Element Cycling Functions of Hydrothermarchaeota in Hydrothermal Sediment.</title>
        <authorList>
            <person name="Zhou Z."/>
            <person name="Liu Y."/>
            <person name="Xu W."/>
            <person name="Pan J."/>
            <person name="Luo Z.H."/>
            <person name="Li M."/>
        </authorList>
    </citation>
    <scope>NUCLEOTIDE SEQUENCE [LARGE SCALE GENOMIC DNA]</scope>
    <source>
        <strain evidence="3">SpSt-788</strain>
    </source>
</reference>
<keyword evidence="1" id="KW-1133">Transmembrane helix</keyword>
<dbReference type="PROSITE" id="PS51178">
    <property type="entry name" value="PASTA"/>
    <property type="match status" value="1"/>
</dbReference>
<dbReference type="Gene3D" id="3.30.10.20">
    <property type="match status" value="2"/>
</dbReference>
<evidence type="ECO:0000313" key="3">
    <source>
        <dbReference type="EMBL" id="HGH00147.1"/>
    </source>
</evidence>
<organism evidence="3">
    <name type="scientific">Thermodesulfovibrio aggregans</name>
    <dbReference type="NCBI Taxonomy" id="86166"/>
    <lineage>
        <taxon>Bacteria</taxon>
        <taxon>Pseudomonadati</taxon>
        <taxon>Nitrospirota</taxon>
        <taxon>Thermodesulfovibrionia</taxon>
        <taxon>Thermodesulfovibrionales</taxon>
        <taxon>Thermodesulfovibrionaceae</taxon>
        <taxon>Thermodesulfovibrio</taxon>
    </lineage>
</organism>
<evidence type="ECO:0000256" key="1">
    <source>
        <dbReference type="SAM" id="Phobius"/>
    </source>
</evidence>
<sequence length="165" mass="18179">MRKFLYITGIILAGFITGYISLTLLVSGGNTETPDLRGKDIVKANQILREKGLYIRIDGEEYAETPVGTVSRQSPPPGTKIKKGREVGVIVSKGLRFSMLPQVTGISFEEAEKILNTIGIPVEKIIYIHSEKYPENIVIAQRPEPEEGGKAIKLIVSLGKKEEKN</sequence>
<name>A0A7C4EME1_9BACT</name>
<comment type="caution">
    <text evidence="3">The sequence shown here is derived from an EMBL/GenBank/DDBJ whole genome shotgun (WGS) entry which is preliminary data.</text>
</comment>
<dbReference type="CDD" id="cd06577">
    <property type="entry name" value="PASTA_pknB"/>
    <property type="match status" value="2"/>
</dbReference>
<dbReference type="Pfam" id="PF03793">
    <property type="entry name" value="PASTA"/>
    <property type="match status" value="2"/>
</dbReference>
<dbReference type="SUPFAM" id="SSF54184">
    <property type="entry name" value="Penicillin-binding protein 2x (pbp-2x), c-terminal domain"/>
    <property type="match status" value="1"/>
</dbReference>
<protein>
    <submittedName>
        <fullName evidence="3">PASTA domain-containing protein</fullName>
    </submittedName>
</protein>
<evidence type="ECO:0000259" key="2">
    <source>
        <dbReference type="PROSITE" id="PS51178"/>
    </source>
</evidence>
<dbReference type="AlphaFoldDB" id="A0A7C4EME1"/>
<feature type="domain" description="PASTA" evidence="2">
    <location>
        <begin position="30"/>
        <end position="93"/>
    </location>
</feature>
<feature type="transmembrane region" description="Helical" evidence="1">
    <location>
        <begin position="6"/>
        <end position="27"/>
    </location>
</feature>
<proteinExistence type="predicted"/>
<accession>A0A7C4EME1</accession>
<keyword evidence="1" id="KW-0812">Transmembrane</keyword>
<keyword evidence="1" id="KW-0472">Membrane</keyword>
<dbReference type="InterPro" id="IPR005543">
    <property type="entry name" value="PASTA_dom"/>
</dbReference>
<gene>
    <name evidence="3" type="ORF">ENV75_06870</name>
</gene>